<evidence type="ECO:0000313" key="3">
    <source>
        <dbReference type="EMBL" id="ULU03154.1"/>
    </source>
</evidence>
<accession>A0AAE9DG24</accession>
<dbReference type="KEGG" id="cbr:CBG_23029"/>
<reference evidence="3 4" key="1">
    <citation type="submission" date="2022-05" db="EMBL/GenBank/DDBJ databases">
        <title>Chromosome-level reference genomes for two strains of Caenorhabditis briggsae: an improved platform for comparative genomics.</title>
        <authorList>
            <person name="Stevens L."/>
            <person name="Andersen E.C."/>
        </authorList>
    </citation>
    <scope>NUCLEOTIDE SEQUENCE [LARGE SCALE GENOMIC DNA]</scope>
    <source>
        <strain evidence="3">QX1410_ONT</strain>
        <tissue evidence="3">Whole-organism</tissue>
    </source>
</reference>
<dbReference type="Proteomes" id="UP000827892">
    <property type="component" value="Chromosome III"/>
</dbReference>
<feature type="chain" id="PRO_5042069903" evidence="2">
    <location>
        <begin position="19"/>
        <end position="96"/>
    </location>
</feature>
<evidence type="ECO:0000256" key="2">
    <source>
        <dbReference type="SAM" id="SignalP"/>
    </source>
</evidence>
<sequence length="96" mass="10555">MNTHIILVLLLSILLVNAQFNQTRTSNRRTIVRPMTRNSGIVGRRGRGPVAPAPLRNNNGHQTGIRAPGFKPPVGIAKKLNDAVDFRALARVLLKQ</sequence>
<organism evidence="3 4">
    <name type="scientific">Caenorhabditis briggsae</name>
    <dbReference type="NCBI Taxonomy" id="6238"/>
    <lineage>
        <taxon>Eukaryota</taxon>
        <taxon>Metazoa</taxon>
        <taxon>Ecdysozoa</taxon>
        <taxon>Nematoda</taxon>
        <taxon>Chromadorea</taxon>
        <taxon>Rhabditida</taxon>
        <taxon>Rhabditina</taxon>
        <taxon>Rhabditomorpha</taxon>
        <taxon>Rhabditoidea</taxon>
        <taxon>Rhabditidae</taxon>
        <taxon>Peloderinae</taxon>
        <taxon>Caenorhabditis</taxon>
    </lineage>
</organism>
<proteinExistence type="predicted"/>
<protein>
    <submittedName>
        <fullName evidence="3">Uncharacterized protein</fullName>
    </submittedName>
</protein>
<evidence type="ECO:0000313" key="4">
    <source>
        <dbReference type="Proteomes" id="UP000827892"/>
    </source>
</evidence>
<dbReference type="EMBL" id="CP090893">
    <property type="protein sequence ID" value="ULU03154.1"/>
    <property type="molecule type" value="Genomic_DNA"/>
</dbReference>
<feature type="signal peptide" evidence="2">
    <location>
        <begin position="1"/>
        <end position="18"/>
    </location>
</feature>
<dbReference type="RefSeq" id="XP_002643104.2">
    <property type="nucleotide sequence ID" value="XM_002643058.2"/>
</dbReference>
<feature type="region of interest" description="Disordered" evidence="1">
    <location>
        <begin position="35"/>
        <end position="68"/>
    </location>
</feature>
<keyword evidence="2" id="KW-0732">Signal</keyword>
<evidence type="ECO:0000256" key="1">
    <source>
        <dbReference type="SAM" id="MobiDB-lite"/>
    </source>
</evidence>
<dbReference type="OMA" id="FRPMTRN"/>
<gene>
    <name evidence="3" type="ORF">L3Y34_002619</name>
</gene>
<name>A0AAE9DG24_CAEBR</name>
<dbReference type="AlphaFoldDB" id="A0AAE9DG24"/>